<reference evidence="2" key="1">
    <citation type="submission" date="2016-11" db="UniProtKB">
        <authorList>
            <consortium name="WormBaseParasite"/>
        </authorList>
    </citation>
    <scope>IDENTIFICATION</scope>
</reference>
<evidence type="ECO:0000313" key="1">
    <source>
        <dbReference type="Proteomes" id="UP000095283"/>
    </source>
</evidence>
<keyword evidence="1" id="KW-1185">Reference proteome</keyword>
<evidence type="ECO:0000313" key="2">
    <source>
        <dbReference type="WBParaSite" id="Hba_05399"/>
    </source>
</evidence>
<proteinExistence type="predicted"/>
<organism evidence="1 2">
    <name type="scientific">Heterorhabditis bacteriophora</name>
    <name type="common">Entomopathogenic nematode worm</name>
    <dbReference type="NCBI Taxonomy" id="37862"/>
    <lineage>
        <taxon>Eukaryota</taxon>
        <taxon>Metazoa</taxon>
        <taxon>Ecdysozoa</taxon>
        <taxon>Nematoda</taxon>
        <taxon>Chromadorea</taxon>
        <taxon>Rhabditida</taxon>
        <taxon>Rhabditina</taxon>
        <taxon>Rhabditomorpha</taxon>
        <taxon>Strongyloidea</taxon>
        <taxon>Heterorhabditidae</taxon>
        <taxon>Heterorhabditis</taxon>
    </lineage>
</organism>
<dbReference type="Proteomes" id="UP000095283">
    <property type="component" value="Unplaced"/>
</dbReference>
<dbReference type="AlphaFoldDB" id="A0A1I7WK41"/>
<protein>
    <submittedName>
        <fullName evidence="2">Uncharacterized protein</fullName>
    </submittedName>
</protein>
<name>A0A1I7WK41_HETBA</name>
<sequence length="28" mass="2972">MVVGATGNPGTDAAYCPCPPRNRYFSKV</sequence>
<accession>A0A1I7WK41</accession>
<dbReference type="WBParaSite" id="Hba_05399">
    <property type="protein sequence ID" value="Hba_05399"/>
    <property type="gene ID" value="Hba_05399"/>
</dbReference>